<keyword evidence="5" id="KW-0378">Hydrolase</keyword>
<dbReference type="PROSITE" id="PS00616">
    <property type="entry name" value="HIS_ACID_PHOSPHAT_1"/>
    <property type="match status" value="1"/>
</dbReference>
<comment type="catalytic activity">
    <reaction evidence="1">
        <text>a phosphate monoester + H2O = an alcohol + phosphate</text>
        <dbReference type="Rhea" id="RHEA:15017"/>
        <dbReference type="ChEBI" id="CHEBI:15377"/>
        <dbReference type="ChEBI" id="CHEBI:30879"/>
        <dbReference type="ChEBI" id="CHEBI:43474"/>
        <dbReference type="ChEBI" id="CHEBI:67140"/>
        <dbReference type="EC" id="3.1.3.2"/>
    </reaction>
</comment>
<dbReference type="GO" id="GO:0003993">
    <property type="term" value="F:acid phosphatase activity"/>
    <property type="evidence" value="ECO:0007669"/>
    <property type="project" value="UniProtKB-EC"/>
</dbReference>
<dbReference type="EMBL" id="NCKV01001453">
    <property type="protein sequence ID" value="RWS28315.1"/>
    <property type="molecule type" value="Genomic_DNA"/>
</dbReference>
<comment type="similarity">
    <text evidence="2">Belongs to the histidine acid phosphatase family.</text>
</comment>
<dbReference type="InterPro" id="IPR000560">
    <property type="entry name" value="His_Pase_clade-2"/>
</dbReference>
<evidence type="ECO:0000256" key="3">
    <source>
        <dbReference type="ARBA" id="ARBA00012646"/>
    </source>
</evidence>
<comment type="caution">
    <text evidence="10">The sequence shown here is derived from an EMBL/GenBank/DDBJ whole genome shotgun (WGS) entry which is preliminary data.</text>
</comment>
<dbReference type="InterPro" id="IPR029033">
    <property type="entry name" value="His_PPase_superfam"/>
</dbReference>
<sequence length="408" mass="47028">MTAKVNLVLFVLIICLNAHTSSAVLKAVFIIHRHGDRTPIKAYKNDPYGNDTNWIEGWGQLTAKGKRRMYNLGRFFRKRYGDFLTNSPREVFIRSSAAERCLESAQMLVNGIYAPHGAWIWSEDQRWLPFPIQTEPRFTDGMMNPESVCPIAKNEQNRIRQSPEVLKWQETYKDLFNYLSLNTGESVKDMFAAEKVYDTLRIQKENNLKLPEWVNEKVMTKLRKITSQTFCFEYSTRIIHRLRAGLFLNELRQRFKDIIEQKTPTITRRQIPSAEIATLGRKLFIYSTHDTFIAILLHALGAFNMMSPPYGSSIIFELHSDGEHIIKSFYINETQTEIVHPLKISGCSDGENCKLGEFLHATEELIPENWKRECGLSSEENSIGSSGTTSHKDKHTQSQNKVGRKTEL</sequence>
<evidence type="ECO:0000313" key="11">
    <source>
        <dbReference type="Proteomes" id="UP000288716"/>
    </source>
</evidence>
<evidence type="ECO:0000256" key="1">
    <source>
        <dbReference type="ARBA" id="ARBA00000032"/>
    </source>
</evidence>
<dbReference type="PANTHER" id="PTHR11567:SF211">
    <property type="entry name" value="PROSTATIC ACID PHOSPHATASE"/>
    <property type="match status" value="1"/>
</dbReference>
<dbReference type="PROSITE" id="PS00778">
    <property type="entry name" value="HIS_ACID_PHOSPHAT_2"/>
    <property type="match status" value="1"/>
</dbReference>
<keyword evidence="6" id="KW-1015">Disulfide bond</keyword>
<feature type="signal peptide" evidence="9">
    <location>
        <begin position="1"/>
        <end position="23"/>
    </location>
</feature>
<dbReference type="InterPro" id="IPR033379">
    <property type="entry name" value="Acid_Pase_AS"/>
</dbReference>
<organism evidence="10 11">
    <name type="scientific">Leptotrombidium deliense</name>
    <dbReference type="NCBI Taxonomy" id="299467"/>
    <lineage>
        <taxon>Eukaryota</taxon>
        <taxon>Metazoa</taxon>
        <taxon>Ecdysozoa</taxon>
        <taxon>Arthropoda</taxon>
        <taxon>Chelicerata</taxon>
        <taxon>Arachnida</taxon>
        <taxon>Acari</taxon>
        <taxon>Acariformes</taxon>
        <taxon>Trombidiformes</taxon>
        <taxon>Prostigmata</taxon>
        <taxon>Anystina</taxon>
        <taxon>Parasitengona</taxon>
        <taxon>Trombiculoidea</taxon>
        <taxon>Trombiculidae</taxon>
        <taxon>Leptotrombidium</taxon>
    </lineage>
</organism>
<proteinExistence type="inferred from homology"/>
<protein>
    <recommendedName>
        <fullName evidence="3">acid phosphatase</fullName>
        <ecNumber evidence="3">3.1.3.2</ecNumber>
    </recommendedName>
</protein>
<reference evidence="10 11" key="1">
    <citation type="journal article" date="2018" name="Gigascience">
        <title>Genomes of trombidid mites reveal novel predicted allergens and laterally-transferred genes associated with secondary metabolism.</title>
        <authorList>
            <person name="Dong X."/>
            <person name="Chaisiri K."/>
            <person name="Xia D."/>
            <person name="Armstrong S.D."/>
            <person name="Fang Y."/>
            <person name="Donnelly M.J."/>
            <person name="Kadowaki T."/>
            <person name="McGarry J.W."/>
            <person name="Darby A.C."/>
            <person name="Makepeace B.L."/>
        </authorList>
    </citation>
    <scope>NUCLEOTIDE SEQUENCE [LARGE SCALE GENOMIC DNA]</scope>
    <source>
        <strain evidence="10">UoL-UT</strain>
    </source>
</reference>
<dbReference type="Proteomes" id="UP000288716">
    <property type="component" value="Unassembled WGS sequence"/>
</dbReference>
<evidence type="ECO:0000256" key="6">
    <source>
        <dbReference type="ARBA" id="ARBA00023157"/>
    </source>
</evidence>
<evidence type="ECO:0000256" key="8">
    <source>
        <dbReference type="SAM" id="MobiDB-lite"/>
    </source>
</evidence>
<dbReference type="InterPro" id="IPR050645">
    <property type="entry name" value="Histidine_acid_phosphatase"/>
</dbReference>
<keyword evidence="11" id="KW-1185">Reference proteome</keyword>
<feature type="region of interest" description="Disordered" evidence="8">
    <location>
        <begin position="377"/>
        <end position="408"/>
    </location>
</feature>
<evidence type="ECO:0000256" key="7">
    <source>
        <dbReference type="ARBA" id="ARBA00023180"/>
    </source>
</evidence>
<dbReference type="EC" id="3.1.3.2" evidence="3"/>
<evidence type="ECO:0000256" key="2">
    <source>
        <dbReference type="ARBA" id="ARBA00005375"/>
    </source>
</evidence>
<dbReference type="Gene3D" id="3.40.50.1240">
    <property type="entry name" value="Phosphoglycerate mutase-like"/>
    <property type="match status" value="1"/>
</dbReference>
<dbReference type="SUPFAM" id="SSF53254">
    <property type="entry name" value="Phosphoglycerate mutase-like"/>
    <property type="match status" value="1"/>
</dbReference>
<keyword evidence="4 9" id="KW-0732">Signal</keyword>
<feature type="chain" id="PRO_5019232052" description="acid phosphatase" evidence="9">
    <location>
        <begin position="24"/>
        <end position="408"/>
    </location>
</feature>
<evidence type="ECO:0000256" key="4">
    <source>
        <dbReference type="ARBA" id="ARBA00022729"/>
    </source>
</evidence>
<name>A0A443SLE7_9ACAR</name>
<dbReference type="VEuPathDB" id="VectorBase:LDEU003724"/>
<accession>A0A443SLE7</accession>
<feature type="compositionally biased region" description="Polar residues" evidence="8">
    <location>
        <begin position="378"/>
        <end position="389"/>
    </location>
</feature>
<dbReference type="PANTHER" id="PTHR11567">
    <property type="entry name" value="ACID PHOSPHATASE-RELATED"/>
    <property type="match status" value="1"/>
</dbReference>
<evidence type="ECO:0000313" key="10">
    <source>
        <dbReference type="EMBL" id="RWS28315.1"/>
    </source>
</evidence>
<dbReference type="Pfam" id="PF00328">
    <property type="entry name" value="His_Phos_2"/>
    <property type="match status" value="1"/>
</dbReference>
<dbReference type="CDD" id="cd07061">
    <property type="entry name" value="HP_HAP_like"/>
    <property type="match status" value="1"/>
</dbReference>
<dbReference type="STRING" id="299467.A0A443SLE7"/>
<dbReference type="AlphaFoldDB" id="A0A443SLE7"/>
<dbReference type="OrthoDB" id="6413031at2759"/>
<gene>
    <name evidence="10" type="ORF">B4U80_01509</name>
</gene>
<keyword evidence="7" id="KW-0325">Glycoprotein</keyword>
<evidence type="ECO:0000256" key="5">
    <source>
        <dbReference type="ARBA" id="ARBA00022801"/>
    </source>
</evidence>
<evidence type="ECO:0000256" key="9">
    <source>
        <dbReference type="SAM" id="SignalP"/>
    </source>
</evidence>